<dbReference type="Proteomes" id="UP000284057">
    <property type="component" value="Unassembled WGS sequence"/>
</dbReference>
<evidence type="ECO:0000256" key="6">
    <source>
        <dbReference type="ARBA" id="ARBA00023136"/>
    </source>
</evidence>
<name>A0A418KKK0_9ACTN</name>
<dbReference type="PANTHER" id="PTHR30193:SF41">
    <property type="entry name" value="DIACETYLCHITOBIOSE UPTAKE SYSTEM PERMEASE PROTEIN NGCF"/>
    <property type="match status" value="1"/>
</dbReference>
<dbReference type="EMBL" id="QUAL01000265">
    <property type="protein sequence ID" value="RIQ16187.1"/>
    <property type="molecule type" value="Genomic_DNA"/>
</dbReference>
<keyword evidence="5 7" id="KW-1133">Transmembrane helix</keyword>
<dbReference type="GO" id="GO:0055085">
    <property type="term" value="P:transmembrane transport"/>
    <property type="evidence" value="ECO:0007669"/>
    <property type="project" value="InterPro"/>
</dbReference>
<evidence type="ECO:0000259" key="9">
    <source>
        <dbReference type="PROSITE" id="PS50928"/>
    </source>
</evidence>
<protein>
    <submittedName>
        <fullName evidence="10">Sugar ABC transporter permease</fullName>
    </submittedName>
</protein>
<sequence length="323" mass="35413">AGRASGGGPGPAPRPADPVRPRRRSRLRRNRYRGRNLVVLAAFLLPAAALYGWLFVGAVGQTVLYSFYDWNAVSDPVPVGLDNFTRLVSDPVFGQALVNTLYMTALLVFVQLPGAFLLAWFLYRRVRGWRFLRTVYFLPVVISTAAVALLFGFLYEPNFGVLNALLERVGLDDLGRDWLGDPLTAMTAVSVPLLWKEVGLMMIILLAAMQGLPGEVLEAAEIDGVNGYQRLRHVVLPLLSRAIGLCLLLCITTAFKVFDFVLLMTGGGPGNRTEITGSYLYAQGFERFEYGYGSAVAVVITAVVVVVVSIPRLFRLVTGRRTA</sequence>
<evidence type="ECO:0000313" key="11">
    <source>
        <dbReference type="Proteomes" id="UP000284057"/>
    </source>
</evidence>
<gene>
    <name evidence="10" type="ORF">DY240_23050</name>
</gene>
<keyword evidence="4 7" id="KW-0812">Transmembrane</keyword>
<comment type="similarity">
    <text evidence="7">Belongs to the binding-protein-dependent transport system permease family.</text>
</comment>
<accession>A0A418KKK0</accession>
<evidence type="ECO:0000256" key="1">
    <source>
        <dbReference type="ARBA" id="ARBA00004651"/>
    </source>
</evidence>
<dbReference type="InterPro" id="IPR000515">
    <property type="entry name" value="MetI-like"/>
</dbReference>
<dbReference type="Pfam" id="PF00528">
    <property type="entry name" value="BPD_transp_1"/>
    <property type="match status" value="1"/>
</dbReference>
<feature type="transmembrane region" description="Helical" evidence="7">
    <location>
        <begin position="290"/>
        <end position="314"/>
    </location>
</feature>
<keyword evidence="11" id="KW-1185">Reference proteome</keyword>
<dbReference type="InterPro" id="IPR035906">
    <property type="entry name" value="MetI-like_sf"/>
</dbReference>
<dbReference type="OrthoDB" id="9804439at2"/>
<organism evidence="10 11">
    <name type="scientific">Jiangella rhizosphaerae</name>
    <dbReference type="NCBI Taxonomy" id="2293569"/>
    <lineage>
        <taxon>Bacteria</taxon>
        <taxon>Bacillati</taxon>
        <taxon>Actinomycetota</taxon>
        <taxon>Actinomycetes</taxon>
        <taxon>Jiangellales</taxon>
        <taxon>Jiangellaceae</taxon>
        <taxon>Jiangella</taxon>
    </lineage>
</organism>
<evidence type="ECO:0000256" key="7">
    <source>
        <dbReference type="RuleBase" id="RU363032"/>
    </source>
</evidence>
<evidence type="ECO:0000256" key="2">
    <source>
        <dbReference type="ARBA" id="ARBA00022448"/>
    </source>
</evidence>
<dbReference type="InterPro" id="IPR051393">
    <property type="entry name" value="ABC_transporter_permease"/>
</dbReference>
<dbReference type="PANTHER" id="PTHR30193">
    <property type="entry name" value="ABC TRANSPORTER PERMEASE PROTEIN"/>
    <property type="match status" value="1"/>
</dbReference>
<evidence type="ECO:0000256" key="4">
    <source>
        <dbReference type="ARBA" id="ARBA00022692"/>
    </source>
</evidence>
<feature type="domain" description="ABC transmembrane type-1" evidence="9">
    <location>
        <begin position="97"/>
        <end position="311"/>
    </location>
</feature>
<comment type="subcellular location">
    <subcellularLocation>
        <location evidence="1 7">Cell membrane</location>
        <topology evidence="1 7">Multi-pass membrane protein</topology>
    </subcellularLocation>
</comment>
<evidence type="ECO:0000256" key="8">
    <source>
        <dbReference type="SAM" id="MobiDB-lite"/>
    </source>
</evidence>
<evidence type="ECO:0000256" key="3">
    <source>
        <dbReference type="ARBA" id="ARBA00022475"/>
    </source>
</evidence>
<evidence type="ECO:0000256" key="5">
    <source>
        <dbReference type="ARBA" id="ARBA00022989"/>
    </source>
</evidence>
<proteinExistence type="inferred from homology"/>
<feature type="transmembrane region" description="Helical" evidence="7">
    <location>
        <begin position="37"/>
        <end position="60"/>
    </location>
</feature>
<keyword evidence="2 7" id="KW-0813">Transport</keyword>
<feature type="transmembrane region" description="Helical" evidence="7">
    <location>
        <begin position="135"/>
        <end position="155"/>
    </location>
</feature>
<dbReference type="CDD" id="cd06261">
    <property type="entry name" value="TM_PBP2"/>
    <property type="match status" value="1"/>
</dbReference>
<feature type="transmembrane region" description="Helical" evidence="7">
    <location>
        <begin position="198"/>
        <end position="217"/>
    </location>
</feature>
<dbReference type="AlphaFoldDB" id="A0A418KKK0"/>
<dbReference type="SUPFAM" id="SSF161098">
    <property type="entry name" value="MetI-like"/>
    <property type="match status" value="1"/>
</dbReference>
<feature type="transmembrane region" description="Helical" evidence="7">
    <location>
        <begin position="238"/>
        <end position="258"/>
    </location>
</feature>
<comment type="caution">
    <text evidence="10">The sequence shown here is derived from an EMBL/GenBank/DDBJ whole genome shotgun (WGS) entry which is preliminary data.</text>
</comment>
<reference evidence="10 11" key="1">
    <citation type="submission" date="2018-09" db="EMBL/GenBank/DDBJ databases">
        <title>Isolation, diversity and antifungal activity of actinobacteria from wheat.</title>
        <authorList>
            <person name="Han C."/>
        </authorList>
    </citation>
    <scope>NUCLEOTIDE SEQUENCE [LARGE SCALE GENOMIC DNA]</scope>
    <source>
        <strain evidence="10 11">NEAU-YY265</strain>
    </source>
</reference>
<feature type="transmembrane region" description="Helical" evidence="7">
    <location>
        <begin position="101"/>
        <end position="123"/>
    </location>
</feature>
<feature type="non-terminal residue" evidence="10">
    <location>
        <position position="1"/>
    </location>
</feature>
<dbReference type="RefSeq" id="WP_147375464.1">
    <property type="nucleotide sequence ID" value="NZ_QUAL01000265.1"/>
</dbReference>
<dbReference type="PROSITE" id="PS50928">
    <property type="entry name" value="ABC_TM1"/>
    <property type="match status" value="1"/>
</dbReference>
<feature type="region of interest" description="Disordered" evidence="8">
    <location>
        <begin position="1"/>
        <end position="24"/>
    </location>
</feature>
<keyword evidence="6 7" id="KW-0472">Membrane</keyword>
<evidence type="ECO:0000313" key="10">
    <source>
        <dbReference type="EMBL" id="RIQ16187.1"/>
    </source>
</evidence>
<dbReference type="Gene3D" id="1.10.3720.10">
    <property type="entry name" value="MetI-like"/>
    <property type="match status" value="1"/>
</dbReference>
<keyword evidence="3" id="KW-1003">Cell membrane</keyword>
<dbReference type="GO" id="GO:0005886">
    <property type="term" value="C:plasma membrane"/>
    <property type="evidence" value="ECO:0007669"/>
    <property type="project" value="UniProtKB-SubCell"/>
</dbReference>